<dbReference type="OrthoDB" id="4673451at2"/>
<gene>
    <name evidence="1" type="ORF">CJ263_13630</name>
</gene>
<dbReference type="KEGG" id="marb:CJ263_13630"/>
<dbReference type="AlphaFoldDB" id="A0A223V8F9"/>
<dbReference type="Proteomes" id="UP000215244">
    <property type="component" value="Chromosome"/>
</dbReference>
<proteinExistence type="predicted"/>
<evidence type="ECO:0000313" key="2">
    <source>
        <dbReference type="Proteomes" id="UP000215244"/>
    </source>
</evidence>
<reference evidence="1 2" key="1">
    <citation type="submission" date="2017-08" db="EMBL/GenBank/DDBJ databases">
        <title>The complete genome sequence of Maribacter sp. B1, isolated from deep-sea sediment.</title>
        <authorList>
            <person name="Wu Y.-H."/>
            <person name="Cheng H."/>
            <person name="Xu X.-W."/>
        </authorList>
    </citation>
    <scope>NUCLEOTIDE SEQUENCE [LARGE SCALE GENOMIC DNA]</scope>
    <source>
        <strain evidence="1 2">B1</strain>
    </source>
</reference>
<dbReference type="SUPFAM" id="SSF48239">
    <property type="entry name" value="Terpenoid cyclases/Protein prenyltransferases"/>
    <property type="match status" value="1"/>
</dbReference>
<dbReference type="RefSeq" id="WP_094997780.1">
    <property type="nucleotide sequence ID" value="NZ_BMJL01000004.1"/>
</dbReference>
<dbReference type="EMBL" id="CP022957">
    <property type="protein sequence ID" value="ASV31169.1"/>
    <property type="molecule type" value="Genomic_DNA"/>
</dbReference>
<name>A0A223V8F9_9FLAO</name>
<keyword evidence="2" id="KW-1185">Reference proteome</keyword>
<dbReference type="Gene3D" id="1.50.10.20">
    <property type="match status" value="1"/>
</dbReference>
<dbReference type="InterPro" id="IPR008930">
    <property type="entry name" value="Terpenoid_cyclase/PrenylTrfase"/>
</dbReference>
<accession>A0A223V8F9</accession>
<dbReference type="CDD" id="cd00688">
    <property type="entry name" value="ISOPREN_C2_like"/>
    <property type="match status" value="1"/>
</dbReference>
<evidence type="ECO:0000313" key="1">
    <source>
        <dbReference type="EMBL" id="ASV31169.1"/>
    </source>
</evidence>
<organism evidence="1 2">
    <name type="scientific">Maribacter cobaltidurans</name>
    <dbReference type="NCBI Taxonomy" id="1178778"/>
    <lineage>
        <taxon>Bacteria</taxon>
        <taxon>Pseudomonadati</taxon>
        <taxon>Bacteroidota</taxon>
        <taxon>Flavobacteriia</taxon>
        <taxon>Flavobacteriales</taxon>
        <taxon>Flavobacteriaceae</taxon>
        <taxon>Maribacter</taxon>
    </lineage>
</organism>
<sequence>MISTKYFFDYRDDNLFKEAIENVQIYLNGLGYPKEVIDNICYQKFIRNNPDYYLYYPYLFNSAFDFSDKEVLDMLSIAGFLYYRSIILMDDIFDNKKETSNFNVFLTINICQEETVKILSTFFETDSEFWDIWGKRKFEYVKAYKLDKQSHNISSFAEYEVLCDYKSSFGKIAIDALFVLTGKHYRNEYQNVLKSHKDFYVAFQILDDVSDYEEDYINQQFNISKNHLEKRVDDIESYSLGDQKKLLYLEGVAEELYLKAYEHIIRAFEFVRDYKAPRWKDELQRMQNTITINNLNINGYIRFNKYLKSQHIDRSSNGSGKIENSEVLHYLFEIQEEDGSWTDYFNDAGNSNVWTTSFVCYFLSHWYKSHFDLSKSKEFLLSNRYEEKNLWGYNSNWIPDADSTSFTILALHSLGTDFCEDELEEWFSFQNEDGGFCTYRNEKELLASLNTKEVNNVEGWLNSHFCVSAVAYLVFCQLGINNDKKRKLESFLIDKIEDLDEVPYWWTSRDYAISFLVLACCINMNKKIFNLCCNELNKKSNPVKYGAHNIFYVALCLLSRIKSKHIFNYDNLPDKLLSEILLNAQLENGSWRGNYSMRIPSPDILDPEKQIYGWKKDNKGTNIVLQDFNGVFTSVVSFVALENYKSSLNGR</sequence>
<protein>
    <submittedName>
        <fullName evidence="1">Uncharacterized protein</fullName>
    </submittedName>
</protein>